<dbReference type="EMBL" id="LAZR01054826">
    <property type="protein sequence ID" value="KKK77710.1"/>
    <property type="molecule type" value="Genomic_DNA"/>
</dbReference>
<name>A0A0F8YV70_9ZZZZ</name>
<dbReference type="AlphaFoldDB" id="A0A0F8YV70"/>
<feature type="non-terminal residue" evidence="1">
    <location>
        <position position="1"/>
    </location>
</feature>
<gene>
    <name evidence="1" type="ORF">LCGC14_2850860</name>
</gene>
<evidence type="ECO:0000313" key="1">
    <source>
        <dbReference type="EMBL" id="KKK77710.1"/>
    </source>
</evidence>
<comment type="caution">
    <text evidence="1">The sequence shown here is derived from an EMBL/GenBank/DDBJ whole genome shotgun (WGS) entry which is preliminary data.</text>
</comment>
<protein>
    <submittedName>
        <fullName evidence="1">Uncharacterized protein</fullName>
    </submittedName>
</protein>
<sequence>YSLNTEVGVLHSVINLNQKSELVEISNREMEDAWAASPTIGTPGYYAPFGRDSNDIARVRLYPAPDELHGLLYNYTQEAPFIIGGAAKIVPQVFASLLRHGWMAEYWRWRATQSGSSLGRPTQASQMIPSALANQEEALFGHELNQMVARELRNEPLRRVGLASAYTKHRILRTDPFRITDHRGQMS</sequence>
<proteinExistence type="predicted"/>
<reference evidence="1" key="1">
    <citation type="journal article" date="2015" name="Nature">
        <title>Complex archaea that bridge the gap between prokaryotes and eukaryotes.</title>
        <authorList>
            <person name="Spang A."/>
            <person name="Saw J.H."/>
            <person name="Jorgensen S.L."/>
            <person name="Zaremba-Niedzwiedzka K."/>
            <person name="Martijn J."/>
            <person name="Lind A.E."/>
            <person name="van Eijk R."/>
            <person name="Schleper C."/>
            <person name="Guy L."/>
            <person name="Ettema T.J."/>
        </authorList>
    </citation>
    <scope>NUCLEOTIDE SEQUENCE</scope>
</reference>
<organism evidence="1">
    <name type="scientific">marine sediment metagenome</name>
    <dbReference type="NCBI Taxonomy" id="412755"/>
    <lineage>
        <taxon>unclassified sequences</taxon>
        <taxon>metagenomes</taxon>
        <taxon>ecological metagenomes</taxon>
    </lineage>
</organism>
<accession>A0A0F8YV70</accession>